<sequence length="70" mass="8226">MAGNLFGFLIKLVRLFALLCPKYASTWRTRFLWISLPELSCRSKLASLSDKLNLLEKKVEFLEARVRLYF</sequence>
<organism evidence="2 3">
    <name type="scientific">Ancylostoma ceylanicum</name>
    <dbReference type="NCBI Taxonomy" id="53326"/>
    <lineage>
        <taxon>Eukaryota</taxon>
        <taxon>Metazoa</taxon>
        <taxon>Ecdysozoa</taxon>
        <taxon>Nematoda</taxon>
        <taxon>Chromadorea</taxon>
        <taxon>Rhabditida</taxon>
        <taxon>Rhabditina</taxon>
        <taxon>Rhabditomorpha</taxon>
        <taxon>Strongyloidea</taxon>
        <taxon>Ancylostomatidae</taxon>
        <taxon>Ancylostomatinae</taxon>
        <taxon>Ancylostoma</taxon>
    </lineage>
</organism>
<feature type="signal peptide" evidence="1">
    <location>
        <begin position="1"/>
        <end position="24"/>
    </location>
</feature>
<accession>A0A016SXN7</accession>
<comment type="caution">
    <text evidence="2">The sequence shown here is derived from an EMBL/GenBank/DDBJ whole genome shotgun (WGS) entry which is preliminary data.</text>
</comment>
<feature type="chain" id="PRO_5001486911" evidence="1">
    <location>
        <begin position="25"/>
        <end position="70"/>
    </location>
</feature>
<proteinExistence type="predicted"/>
<dbReference type="Proteomes" id="UP000024635">
    <property type="component" value="Unassembled WGS sequence"/>
</dbReference>
<dbReference type="Gene3D" id="1.20.5.110">
    <property type="match status" value="1"/>
</dbReference>
<dbReference type="OrthoDB" id="1883432at2759"/>
<evidence type="ECO:0000256" key="1">
    <source>
        <dbReference type="SAM" id="SignalP"/>
    </source>
</evidence>
<reference evidence="3" key="1">
    <citation type="journal article" date="2015" name="Nat. Genet.">
        <title>The genome and transcriptome of the zoonotic hookworm Ancylostoma ceylanicum identify infection-specific gene families.</title>
        <authorList>
            <person name="Schwarz E.M."/>
            <person name="Hu Y."/>
            <person name="Antoshechkin I."/>
            <person name="Miller M.M."/>
            <person name="Sternberg P.W."/>
            <person name="Aroian R.V."/>
        </authorList>
    </citation>
    <scope>NUCLEOTIDE SEQUENCE</scope>
    <source>
        <strain evidence="3">HY135</strain>
    </source>
</reference>
<dbReference type="AlphaFoldDB" id="A0A016SXN7"/>
<dbReference type="EMBL" id="JARK01001500">
    <property type="protein sequence ID" value="EYB95074.1"/>
    <property type="molecule type" value="Genomic_DNA"/>
</dbReference>
<name>A0A016SXN7_9BILA</name>
<evidence type="ECO:0000313" key="2">
    <source>
        <dbReference type="EMBL" id="EYB95074.1"/>
    </source>
</evidence>
<protein>
    <submittedName>
        <fullName evidence="2">Uncharacterized protein</fullName>
    </submittedName>
</protein>
<keyword evidence="1" id="KW-0732">Signal</keyword>
<keyword evidence="3" id="KW-1185">Reference proteome</keyword>
<gene>
    <name evidence="2" type="primary">Acey_s0164.g3548</name>
    <name evidence="2" type="ORF">Y032_0164g3548</name>
</gene>
<evidence type="ECO:0000313" key="3">
    <source>
        <dbReference type="Proteomes" id="UP000024635"/>
    </source>
</evidence>